<dbReference type="InterPro" id="IPR011701">
    <property type="entry name" value="MFS"/>
</dbReference>
<dbReference type="PANTHER" id="PTHR11662:SF399">
    <property type="entry name" value="FI19708P1-RELATED"/>
    <property type="match status" value="1"/>
</dbReference>
<dbReference type="SUPFAM" id="SSF103473">
    <property type="entry name" value="MFS general substrate transporter"/>
    <property type="match status" value="1"/>
</dbReference>
<keyword evidence="3 6" id="KW-0812">Transmembrane</keyword>
<reference evidence="8" key="1">
    <citation type="submission" date="2022-08" db="EMBL/GenBank/DDBJ databases">
        <title>Alicyclobacillus dauci DSM2870, complete genome.</title>
        <authorList>
            <person name="Wang Q."/>
            <person name="Cai R."/>
            <person name="Wang Z."/>
        </authorList>
    </citation>
    <scope>NUCLEOTIDE SEQUENCE</scope>
    <source>
        <strain evidence="8">DSM 28700</strain>
    </source>
</reference>
<feature type="transmembrane region" description="Helical" evidence="6">
    <location>
        <begin position="289"/>
        <end position="313"/>
    </location>
</feature>
<feature type="transmembrane region" description="Helical" evidence="6">
    <location>
        <begin position="92"/>
        <end position="111"/>
    </location>
</feature>
<evidence type="ECO:0000313" key="9">
    <source>
        <dbReference type="Proteomes" id="UP001164803"/>
    </source>
</evidence>
<evidence type="ECO:0000313" key="8">
    <source>
        <dbReference type="EMBL" id="WAH35775.1"/>
    </source>
</evidence>
<evidence type="ECO:0000256" key="5">
    <source>
        <dbReference type="ARBA" id="ARBA00023136"/>
    </source>
</evidence>
<dbReference type="Gene3D" id="1.20.1250.20">
    <property type="entry name" value="MFS general substrate transporter like domains"/>
    <property type="match status" value="2"/>
</dbReference>
<feature type="transmembrane region" description="Helical" evidence="6">
    <location>
        <begin position="325"/>
        <end position="344"/>
    </location>
</feature>
<feature type="transmembrane region" description="Helical" evidence="6">
    <location>
        <begin position="60"/>
        <end position="80"/>
    </location>
</feature>
<dbReference type="Proteomes" id="UP001164803">
    <property type="component" value="Chromosome"/>
</dbReference>
<keyword evidence="4 6" id="KW-1133">Transmembrane helix</keyword>
<protein>
    <submittedName>
        <fullName evidence="8">MFS transporter</fullName>
    </submittedName>
</protein>
<dbReference type="PANTHER" id="PTHR11662">
    <property type="entry name" value="SOLUTE CARRIER FAMILY 17"/>
    <property type="match status" value="1"/>
</dbReference>
<dbReference type="PROSITE" id="PS50850">
    <property type="entry name" value="MFS"/>
    <property type="match status" value="1"/>
</dbReference>
<keyword evidence="2" id="KW-0813">Transport</keyword>
<organism evidence="8 9">
    <name type="scientific">Alicyclobacillus dauci</name>
    <dbReference type="NCBI Taxonomy" id="1475485"/>
    <lineage>
        <taxon>Bacteria</taxon>
        <taxon>Bacillati</taxon>
        <taxon>Bacillota</taxon>
        <taxon>Bacilli</taxon>
        <taxon>Bacillales</taxon>
        <taxon>Alicyclobacillaceae</taxon>
        <taxon>Alicyclobacillus</taxon>
    </lineage>
</organism>
<feature type="transmembrane region" description="Helical" evidence="6">
    <location>
        <begin position="350"/>
        <end position="371"/>
    </location>
</feature>
<feature type="transmembrane region" description="Helical" evidence="6">
    <location>
        <begin position="391"/>
        <end position="410"/>
    </location>
</feature>
<sequence>MGNISPQNDSALISRSVRPRSNIRWIVVVILTLLSIVNYLDRGNLSVAAPLIMKDLHMNPAAMGVILSSFVWPYAIMNLPSGWAVDRFGTKLIMSIAVGFWSVVAVSTGFMRSMGSFILTRVLLGVGESAMFPAAIKATNAWFPKHEKGFATSIFIAGTQVGLAVSPPLSTALMLAFGWPSMFIIIGSIGFLVLIGWIILYKDPTKNKWLSKEEFRYIRSVVDDTAFSLRAKPQTKITLVQWIKLFGQVSTWAMIIGDFALQYLFWFYISWLPTYLEKSEHLSISKTGIYASLPFVAGTLGVLIGGKLSDWFISKGMTRLNGRRYTISLGAILTAVALLITAFVHSHGLAITLLTVGMFTYSLCSAPIWTLATDVVESDAYVASIGSIQNFGGFLGGAFAPVVTGILVASFGGFTIALVVTGILAIISAVMYALVLKRPIGV</sequence>
<keyword evidence="5 6" id="KW-0472">Membrane</keyword>
<feature type="domain" description="Major facilitator superfamily (MFS) profile" evidence="7">
    <location>
        <begin position="27"/>
        <end position="440"/>
    </location>
</feature>
<keyword evidence="9" id="KW-1185">Reference proteome</keyword>
<evidence type="ECO:0000256" key="4">
    <source>
        <dbReference type="ARBA" id="ARBA00022989"/>
    </source>
</evidence>
<dbReference type="Pfam" id="PF07690">
    <property type="entry name" value="MFS_1"/>
    <property type="match status" value="1"/>
</dbReference>
<evidence type="ECO:0000256" key="1">
    <source>
        <dbReference type="ARBA" id="ARBA00004651"/>
    </source>
</evidence>
<feature type="transmembrane region" description="Helical" evidence="6">
    <location>
        <begin position="249"/>
        <end position="269"/>
    </location>
</feature>
<evidence type="ECO:0000256" key="6">
    <source>
        <dbReference type="SAM" id="Phobius"/>
    </source>
</evidence>
<evidence type="ECO:0000256" key="3">
    <source>
        <dbReference type="ARBA" id="ARBA00022692"/>
    </source>
</evidence>
<dbReference type="CDD" id="cd17319">
    <property type="entry name" value="MFS_ExuT_GudP_like"/>
    <property type="match status" value="1"/>
</dbReference>
<dbReference type="InterPro" id="IPR050382">
    <property type="entry name" value="MFS_Na/Anion_cotransporter"/>
</dbReference>
<gene>
    <name evidence="8" type="ORF">NZD86_16070</name>
</gene>
<evidence type="ECO:0000256" key="2">
    <source>
        <dbReference type="ARBA" id="ARBA00022448"/>
    </source>
</evidence>
<name>A0ABY6YYR4_9BACL</name>
<feature type="transmembrane region" description="Helical" evidence="6">
    <location>
        <begin position="21"/>
        <end position="40"/>
    </location>
</feature>
<accession>A0ABY6YYR4</accession>
<comment type="subcellular location">
    <subcellularLocation>
        <location evidence="1">Cell membrane</location>
        <topology evidence="1">Multi-pass membrane protein</topology>
    </subcellularLocation>
</comment>
<dbReference type="RefSeq" id="WP_268043057.1">
    <property type="nucleotide sequence ID" value="NZ_CP104064.1"/>
</dbReference>
<evidence type="ECO:0000259" key="7">
    <source>
        <dbReference type="PROSITE" id="PS50850"/>
    </source>
</evidence>
<dbReference type="InterPro" id="IPR036259">
    <property type="entry name" value="MFS_trans_sf"/>
</dbReference>
<feature type="transmembrane region" description="Helical" evidence="6">
    <location>
        <begin position="416"/>
        <end position="436"/>
    </location>
</feature>
<proteinExistence type="predicted"/>
<dbReference type="InterPro" id="IPR020846">
    <property type="entry name" value="MFS_dom"/>
</dbReference>
<feature type="transmembrane region" description="Helical" evidence="6">
    <location>
        <begin position="177"/>
        <end position="200"/>
    </location>
</feature>
<dbReference type="EMBL" id="CP104064">
    <property type="protein sequence ID" value="WAH35775.1"/>
    <property type="molecule type" value="Genomic_DNA"/>
</dbReference>